<dbReference type="Gramene" id="Kaladp0059s0063.1.v1.1">
    <property type="protein sequence ID" value="Kaladp0059s0063.1.v1.1.CDS.1"/>
    <property type="gene ID" value="Kaladp0059s0063.v1.1"/>
</dbReference>
<evidence type="ECO:0000256" key="2">
    <source>
        <dbReference type="ARBA" id="ARBA00022734"/>
    </source>
</evidence>
<organism evidence="5 6">
    <name type="scientific">Kalanchoe fedtschenkoi</name>
    <name type="common">Lavender scallops</name>
    <name type="synonym">South American air plant</name>
    <dbReference type="NCBI Taxonomy" id="63787"/>
    <lineage>
        <taxon>Eukaryota</taxon>
        <taxon>Viridiplantae</taxon>
        <taxon>Streptophyta</taxon>
        <taxon>Embryophyta</taxon>
        <taxon>Tracheophyta</taxon>
        <taxon>Spermatophyta</taxon>
        <taxon>Magnoliopsida</taxon>
        <taxon>eudicotyledons</taxon>
        <taxon>Gunneridae</taxon>
        <taxon>Pentapetalae</taxon>
        <taxon>Saxifragales</taxon>
        <taxon>Crassulaceae</taxon>
        <taxon>Kalanchoe</taxon>
    </lineage>
</organism>
<comment type="similarity">
    <text evidence="1">Belongs to the leguminous lectin family.</text>
</comment>
<dbReference type="Pfam" id="PF00139">
    <property type="entry name" value="Lectin_legB"/>
    <property type="match status" value="1"/>
</dbReference>
<dbReference type="PANTHER" id="PTHR32401">
    <property type="entry name" value="CONCANAVALIN A-LIKE LECTIN FAMILY PROTEIN"/>
    <property type="match status" value="1"/>
</dbReference>
<dbReference type="Proteomes" id="UP000594263">
    <property type="component" value="Unplaced"/>
</dbReference>
<dbReference type="PANTHER" id="PTHR32401:SF54">
    <property type="entry name" value="L-TYPE LECTIN-DOMAIN CONTAINING RECEPTOR KINASE S.4-LIKE"/>
    <property type="match status" value="1"/>
</dbReference>
<sequence length="362" mass="38795">MAVFSLSVTHTALFCLIALFLVLFSSPILILSSGTLDTTTTVPNPNLFDSQISLHGDAALEDGGSLIILTNASVSSSGMAVYEKPLKLVESNPRSGATGVSFSAHFSFSMSEEKGDGIMFLIVPRDSALKFPGKGKFGLTGSGRFFGVEFDTSMDGNVGDLNGNHVGIDVGNLVSSSVVNVSGIHLVLNSGKKLQSWIDYDASSKLIEVRLGEFGAARPYDPLLVHSVDLGQMWKDEEVLVGISASSGNAKQRISLYSFKFVARDFPSSLHSQPLDPAFLKHADQSVDSVNADEGYEKKSSFCPLSILAGLIFATGCGALVAFVVLFLWVVFVDRHRIPAEPEFKYENINVVVENDVDGAKK</sequence>
<dbReference type="InterPro" id="IPR001220">
    <property type="entry name" value="Legume_lectin_dom"/>
</dbReference>
<dbReference type="InterPro" id="IPR013320">
    <property type="entry name" value="ConA-like_dom_sf"/>
</dbReference>
<dbReference type="GO" id="GO:0030246">
    <property type="term" value="F:carbohydrate binding"/>
    <property type="evidence" value="ECO:0007669"/>
    <property type="project" value="UniProtKB-KW"/>
</dbReference>
<keyword evidence="3" id="KW-1133">Transmembrane helix</keyword>
<evidence type="ECO:0000313" key="6">
    <source>
        <dbReference type="Proteomes" id="UP000594263"/>
    </source>
</evidence>
<keyword evidence="3" id="KW-0472">Membrane</keyword>
<keyword evidence="3" id="KW-0812">Transmembrane</keyword>
<dbReference type="CDD" id="cd06899">
    <property type="entry name" value="lectin_legume_LecRK_Arcelin_ConA"/>
    <property type="match status" value="1"/>
</dbReference>
<feature type="transmembrane region" description="Helical" evidence="3">
    <location>
        <begin position="307"/>
        <end position="332"/>
    </location>
</feature>
<dbReference type="AlphaFoldDB" id="A0A7N0ZZI7"/>
<evidence type="ECO:0000313" key="5">
    <source>
        <dbReference type="EnsemblPlants" id="Kaladp0059s0063.1.v1.1.CDS.1"/>
    </source>
</evidence>
<evidence type="ECO:0000259" key="4">
    <source>
        <dbReference type="Pfam" id="PF00139"/>
    </source>
</evidence>
<evidence type="ECO:0000256" key="1">
    <source>
        <dbReference type="ARBA" id="ARBA00007606"/>
    </source>
</evidence>
<keyword evidence="2" id="KW-0430">Lectin</keyword>
<dbReference type="EnsemblPlants" id="Kaladp0059s0063.1.v1.1">
    <property type="protein sequence ID" value="Kaladp0059s0063.1.v1.1.CDS.1"/>
    <property type="gene ID" value="Kaladp0059s0063.v1.1"/>
</dbReference>
<feature type="domain" description="Legume lectin" evidence="4">
    <location>
        <begin position="49"/>
        <end position="273"/>
    </location>
</feature>
<evidence type="ECO:0000256" key="3">
    <source>
        <dbReference type="SAM" id="Phobius"/>
    </source>
</evidence>
<accession>A0A7N0ZZI7</accession>
<dbReference type="SUPFAM" id="SSF49899">
    <property type="entry name" value="Concanavalin A-like lectins/glucanases"/>
    <property type="match status" value="1"/>
</dbReference>
<name>A0A7N0ZZI7_KALFE</name>
<protein>
    <recommendedName>
        <fullName evidence="4">Legume lectin domain-containing protein</fullName>
    </recommendedName>
</protein>
<reference evidence="5" key="1">
    <citation type="submission" date="2021-01" db="UniProtKB">
        <authorList>
            <consortium name="EnsemblPlants"/>
        </authorList>
    </citation>
    <scope>IDENTIFICATION</scope>
</reference>
<dbReference type="InterPro" id="IPR050258">
    <property type="entry name" value="Leguminous_Lectin"/>
</dbReference>
<proteinExistence type="inferred from homology"/>
<keyword evidence="6" id="KW-1185">Reference proteome</keyword>
<dbReference type="OMA" id="VEIWHPP"/>
<dbReference type="Gene3D" id="2.60.120.200">
    <property type="match status" value="1"/>
</dbReference>